<gene>
    <name evidence="1" type="ORF">O6H91_02G132500</name>
</gene>
<name>A0ACC2EKT8_DIPCM</name>
<organism evidence="1 2">
    <name type="scientific">Diphasiastrum complanatum</name>
    <name type="common">Issler's clubmoss</name>
    <name type="synonym">Lycopodium complanatum</name>
    <dbReference type="NCBI Taxonomy" id="34168"/>
    <lineage>
        <taxon>Eukaryota</taxon>
        <taxon>Viridiplantae</taxon>
        <taxon>Streptophyta</taxon>
        <taxon>Embryophyta</taxon>
        <taxon>Tracheophyta</taxon>
        <taxon>Lycopodiopsida</taxon>
        <taxon>Lycopodiales</taxon>
        <taxon>Lycopodiaceae</taxon>
        <taxon>Lycopodioideae</taxon>
        <taxon>Diphasiastrum</taxon>
    </lineage>
</organism>
<evidence type="ECO:0000313" key="2">
    <source>
        <dbReference type="Proteomes" id="UP001162992"/>
    </source>
</evidence>
<reference evidence="2" key="1">
    <citation type="journal article" date="2024" name="Proc. Natl. Acad. Sci. U.S.A.">
        <title>Extraordinary preservation of gene collinearity over three hundred million years revealed in homosporous lycophytes.</title>
        <authorList>
            <person name="Li C."/>
            <person name="Wickell D."/>
            <person name="Kuo L.Y."/>
            <person name="Chen X."/>
            <person name="Nie B."/>
            <person name="Liao X."/>
            <person name="Peng D."/>
            <person name="Ji J."/>
            <person name="Jenkins J."/>
            <person name="Williams M."/>
            <person name="Shu S."/>
            <person name="Plott C."/>
            <person name="Barry K."/>
            <person name="Rajasekar S."/>
            <person name="Grimwood J."/>
            <person name="Han X."/>
            <person name="Sun S."/>
            <person name="Hou Z."/>
            <person name="He W."/>
            <person name="Dai G."/>
            <person name="Sun C."/>
            <person name="Schmutz J."/>
            <person name="Leebens-Mack J.H."/>
            <person name="Li F.W."/>
            <person name="Wang L."/>
        </authorList>
    </citation>
    <scope>NUCLEOTIDE SEQUENCE [LARGE SCALE GENOMIC DNA]</scope>
    <source>
        <strain evidence="2">cv. PW_Plant_1</strain>
    </source>
</reference>
<comment type="caution">
    <text evidence="1">The sequence shown here is derived from an EMBL/GenBank/DDBJ whole genome shotgun (WGS) entry which is preliminary data.</text>
</comment>
<proteinExistence type="predicted"/>
<protein>
    <submittedName>
        <fullName evidence="1">Uncharacterized protein</fullName>
    </submittedName>
</protein>
<keyword evidence="2" id="KW-1185">Reference proteome</keyword>
<dbReference type="EMBL" id="CM055093">
    <property type="protein sequence ID" value="KAJ7567120.1"/>
    <property type="molecule type" value="Genomic_DNA"/>
</dbReference>
<sequence>MALRVAKRGSLGAGQRILAGRYALQMAAAAAYSDGTRRVLSEEDKAAENIYIKKMEQDRLERLARKVIW</sequence>
<dbReference type="Proteomes" id="UP001162992">
    <property type="component" value="Chromosome 2"/>
</dbReference>
<evidence type="ECO:0000313" key="1">
    <source>
        <dbReference type="EMBL" id="KAJ7567120.1"/>
    </source>
</evidence>
<accession>A0ACC2EKT8</accession>